<keyword evidence="7" id="KW-0460">Magnesium</keyword>
<feature type="domain" description="AMP-binding enzyme C-terminal" evidence="15">
    <location>
        <begin position="319"/>
        <end position="351"/>
    </location>
</feature>
<dbReference type="GO" id="GO:0005524">
    <property type="term" value="F:ATP binding"/>
    <property type="evidence" value="ECO:0007669"/>
    <property type="project" value="UniProtKB-KW"/>
</dbReference>
<evidence type="ECO:0000256" key="5">
    <source>
        <dbReference type="ARBA" id="ARBA00019043"/>
    </source>
</evidence>
<name>T1H1E2_MEGSC</name>
<evidence type="ECO:0000256" key="11">
    <source>
        <dbReference type="ARBA" id="ARBA00023223"/>
    </source>
</evidence>
<keyword evidence="11" id="KW-0455">Luminescence</keyword>
<evidence type="ECO:0000256" key="7">
    <source>
        <dbReference type="ARBA" id="ARBA00022842"/>
    </source>
</evidence>
<dbReference type="STRING" id="36166.T1H1E2"/>
<reference evidence="16" key="2">
    <citation type="submission" date="2015-06" db="UniProtKB">
        <authorList>
            <consortium name="EnsemblMetazoa"/>
        </authorList>
    </citation>
    <scope>IDENTIFICATION</scope>
</reference>
<protein>
    <recommendedName>
        <fullName evidence="5">Luciferin 4-monooxygenase</fullName>
        <ecNumber evidence="4">1.13.12.7</ecNumber>
    </recommendedName>
</protein>
<dbReference type="Gene3D" id="2.30.38.10">
    <property type="entry name" value="Luciferase, Domain 3"/>
    <property type="match status" value="1"/>
</dbReference>
<evidence type="ECO:0000313" key="16">
    <source>
        <dbReference type="EnsemblMetazoa" id="MESCA010001-PA"/>
    </source>
</evidence>
<dbReference type="Pfam" id="PF13193">
    <property type="entry name" value="AMP-binding_C"/>
    <property type="match status" value="1"/>
</dbReference>
<evidence type="ECO:0000256" key="12">
    <source>
        <dbReference type="ARBA" id="ARBA00023262"/>
    </source>
</evidence>
<evidence type="ECO:0000256" key="2">
    <source>
        <dbReference type="ARBA" id="ARBA00004275"/>
    </source>
</evidence>
<comment type="cofactor">
    <cofactor evidence="1">
        <name>Mg(2+)</name>
        <dbReference type="ChEBI" id="CHEBI:18420"/>
    </cofactor>
</comment>
<dbReference type="InterPro" id="IPR020845">
    <property type="entry name" value="AMP-binding_CS"/>
</dbReference>
<evidence type="ECO:0000256" key="10">
    <source>
        <dbReference type="ARBA" id="ARBA00023140"/>
    </source>
</evidence>
<accession>T1H1E2</accession>
<keyword evidence="6" id="KW-0547">Nucleotide-binding</keyword>
<reference evidence="17" key="1">
    <citation type="submission" date="2013-02" db="EMBL/GenBank/DDBJ databases">
        <authorList>
            <person name="Hughes D."/>
        </authorList>
    </citation>
    <scope>NUCLEOTIDE SEQUENCE</scope>
    <source>
        <strain>Durham</strain>
        <strain evidence="17">NC isolate 2 -- Noor lab</strain>
    </source>
</reference>
<evidence type="ECO:0000256" key="8">
    <source>
        <dbReference type="ARBA" id="ARBA00023002"/>
    </source>
</evidence>
<dbReference type="Gene3D" id="3.40.50.980">
    <property type="match status" value="2"/>
</dbReference>
<evidence type="ECO:0000256" key="4">
    <source>
        <dbReference type="ARBA" id="ARBA00012532"/>
    </source>
</evidence>
<evidence type="ECO:0000256" key="9">
    <source>
        <dbReference type="ARBA" id="ARBA00023033"/>
    </source>
</evidence>
<evidence type="ECO:0000256" key="13">
    <source>
        <dbReference type="ARBA" id="ARBA00048497"/>
    </source>
</evidence>
<proteinExistence type="inferred from homology"/>
<comment type="similarity">
    <text evidence="3">Belongs to the ATP-dependent AMP-binding enzyme family.</text>
</comment>
<dbReference type="AlphaFoldDB" id="T1H1E2"/>
<dbReference type="SUPFAM" id="SSF56801">
    <property type="entry name" value="Acetyl-CoA synthetase-like"/>
    <property type="match status" value="1"/>
</dbReference>
<keyword evidence="8" id="KW-0560">Oxidoreductase</keyword>
<dbReference type="GO" id="GO:0005777">
    <property type="term" value="C:peroxisome"/>
    <property type="evidence" value="ECO:0007669"/>
    <property type="project" value="UniProtKB-SubCell"/>
</dbReference>
<dbReference type="EC" id="1.13.12.7" evidence="4"/>
<evidence type="ECO:0000256" key="6">
    <source>
        <dbReference type="ARBA" id="ARBA00022840"/>
    </source>
</evidence>
<dbReference type="PROSITE" id="PS00455">
    <property type="entry name" value="AMP_BINDING"/>
    <property type="match status" value="1"/>
</dbReference>
<dbReference type="HOGENOM" id="CLU_000022_59_2_1"/>
<evidence type="ECO:0000256" key="3">
    <source>
        <dbReference type="ARBA" id="ARBA00006432"/>
    </source>
</evidence>
<keyword evidence="9" id="KW-0503">Monooxygenase</keyword>
<dbReference type="Pfam" id="PF00501">
    <property type="entry name" value="AMP-binding"/>
    <property type="match status" value="1"/>
</dbReference>
<organism evidence="16 17">
    <name type="scientific">Megaselia scalaris</name>
    <name type="common">Humpbacked fly</name>
    <name type="synonym">Phora scalaris</name>
    <dbReference type="NCBI Taxonomy" id="36166"/>
    <lineage>
        <taxon>Eukaryota</taxon>
        <taxon>Metazoa</taxon>
        <taxon>Ecdysozoa</taxon>
        <taxon>Arthropoda</taxon>
        <taxon>Hexapoda</taxon>
        <taxon>Insecta</taxon>
        <taxon>Pterygota</taxon>
        <taxon>Neoptera</taxon>
        <taxon>Endopterygota</taxon>
        <taxon>Diptera</taxon>
        <taxon>Brachycera</taxon>
        <taxon>Muscomorpha</taxon>
        <taxon>Platypezoidea</taxon>
        <taxon>Phoridae</taxon>
        <taxon>Megaseliini</taxon>
        <taxon>Megaselia</taxon>
    </lineage>
</organism>
<evidence type="ECO:0000259" key="15">
    <source>
        <dbReference type="Pfam" id="PF13193"/>
    </source>
</evidence>
<comment type="catalytic activity">
    <reaction evidence="13">
        <text>firefly D-luciferin + ATP + O2 = firefly oxyluciferin + hnu + AMP + CO2 + diphosphate</text>
        <dbReference type="Rhea" id="RHEA:10732"/>
        <dbReference type="ChEBI" id="CHEBI:15379"/>
        <dbReference type="ChEBI" id="CHEBI:16526"/>
        <dbReference type="ChEBI" id="CHEBI:16792"/>
        <dbReference type="ChEBI" id="CHEBI:30212"/>
        <dbReference type="ChEBI" id="CHEBI:30616"/>
        <dbReference type="ChEBI" id="CHEBI:33019"/>
        <dbReference type="ChEBI" id="CHEBI:58038"/>
        <dbReference type="ChEBI" id="CHEBI:456215"/>
        <dbReference type="EC" id="1.13.12.7"/>
    </reaction>
</comment>
<dbReference type="EnsemblMetazoa" id="MESCA010001-RA">
    <property type="protein sequence ID" value="MESCA010001-PA"/>
    <property type="gene ID" value="MESCA010001"/>
</dbReference>
<dbReference type="Gene3D" id="3.30.300.30">
    <property type="match status" value="1"/>
</dbReference>
<sequence length="351" mass="38796">MKLSKPKYLFLSPVAMKSANVALRRQNFVEKVVLFGGDDGGRDFISFKKLFIDSKDLSNDVYEGRKTNRKQNVALMMCSSGTTGLPKGVQITQENIFGYFERYSTHSETFLEATFNCLNIIPWSHVYGALIILQTITSKASVVFLPKFHETHFLECIEKYECFFAFMVPTLMAWLAKTPLISNYNISSLMGVLSSGATLSKDIEEAVRARTNIIYILNTYGLSESTGGIICSTTEPEANKPGSVGIVTPGVYIKIIDLVTGETLGPNQRGEICIKGDCVMKGYIDDVDATTKLIQDGWIHSGDIGYYDKDYGYQVPPAEIEGILLKHPKIADAAVIGKDDREVGELPTAFV</sequence>
<evidence type="ECO:0000259" key="14">
    <source>
        <dbReference type="Pfam" id="PF00501"/>
    </source>
</evidence>
<keyword evidence="17" id="KW-1185">Reference proteome</keyword>
<dbReference type="Proteomes" id="UP000015102">
    <property type="component" value="Unassembled WGS sequence"/>
</dbReference>
<dbReference type="InterPro" id="IPR025110">
    <property type="entry name" value="AMP-bd_C"/>
</dbReference>
<dbReference type="InterPro" id="IPR000873">
    <property type="entry name" value="AMP-dep_synth/lig_dom"/>
</dbReference>
<dbReference type="PANTHER" id="PTHR24096:SF423">
    <property type="entry name" value="GM05240P"/>
    <property type="match status" value="1"/>
</dbReference>
<dbReference type="InterPro" id="IPR045851">
    <property type="entry name" value="AMP-bd_C_sf"/>
</dbReference>
<keyword evidence="12" id="KW-0599">Photoprotein</keyword>
<dbReference type="OMA" id="ITHANVW"/>
<dbReference type="GO" id="GO:0008218">
    <property type="term" value="P:bioluminescence"/>
    <property type="evidence" value="ECO:0007669"/>
    <property type="project" value="UniProtKB-KW"/>
</dbReference>
<dbReference type="GO" id="GO:0004497">
    <property type="term" value="F:monooxygenase activity"/>
    <property type="evidence" value="ECO:0007669"/>
    <property type="project" value="UniProtKB-KW"/>
</dbReference>
<comment type="subcellular location">
    <subcellularLocation>
        <location evidence="2">Peroxisome</location>
    </subcellularLocation>
</comment>
<dbReference type="GO" id="GO:0016405">
    <property type="term" value="F:CoA-ligase activity"/>
    <property type="evidence" value="ECO:0007669"/>
    <property type="project" value="TreeGrafter"/>
</dbReference>
<dbReference type="EMBL" id="CAQQ02120203">
    <property type="status" value="NOT_ANNOTATED_CDS"/>
    <property type="molecule type" value="Genomic_DNA"/>
</dbReference>
<keyword evidence="6" id="KW-0067">ATP-binding</keyword>
<dbReference type="PANTHER" id="PTHR24096">
    <property type="entry name" value="LONG-CHAIN-FATTY-ACID--COA LIGASE"/>
    <property type="match status" value="1"/>
</dbReference>
<feature type="domain" description="AMP-dependent synthetase/ligase" evidence="14">
    <location>
        <begin position="63"/>
        <end position="283"/>
    </location>
</feature>
<dbReference type="EMBL" id="CAQQ02120202">
    <property type="status" value="NOT_ANNOTATED_CDS"/>
    <property type="molecule type" value="Genomic_DNA"/>
</dbReference>
<keyword evidence="10" id="KW-0576">Peroxisome</keyword>
<evidence type="ECO:0000256" key="1">
    <source>
        <dbReference type="ARBA" id="ARBA00001946"/>
    </source>
</evidence>
<evidence type="ECO:0000313" key="17">
    <source>
        <dbReference type="Proteomes" id="UP000015102"/>
    </source>
</evidence>
<dbReference type="EMBL" id="CAQQ02120204">
    <property type="status" value="NOT_ANNOTATED_CDS"/>
    <property type="molecule type" value="Genomic_DNA"/>
</dbReference>